<keyword evidence="1" id="KW-1133">Transmembrane helix</keyword>
<dbReference type="Gene3D" id="3.40.50.300">
    <property type="entry name" value="P-loop containing nucleotide triphosphate hydrolases"/>
    <property type="match status" value="1"/>
</dbReference>
<dbReference type="AlphaFoldDB" id="A0A4V6NES7"/>
<evidence type="ECO:0000259" key="2">
    <source>
        <dbReference type="Pfam" id="PF02492"/>
    </source>
</evidence>
<keyword evidence="1" id="KW-0472">Membrane</keyword>
<dbReference type="SUPFAM" id="SSF52540">
    <property type="entry name" value="P-loop containing nucleoside triphosphate hydrolases"/>
    <property type="match status" value="1"/>
</dbReference>
<dbReference type="Pfam" id="PF02492">
    <property type="entry name" value="cobW"/>
    <property type="match status" value="1"/>
</dbReference>
<dbReference type="InterPro" id="IPR003495">
    <property type="entry name" value="CobW/HypB/UreG_nucleotide-bd"/>
</dbReference>
<evidence type="ECO:0000313" key="4">
    <source>
        <dbReference type="Proteomes" id="UP000295210"/>
    </source>
</evidence>
<gene>
    <name evidence="3" type="ORF">C7378_2072</name>
</gene>
<proteinExistence type="predicted"/>
<dbReference type="Proteomes" id="UP000295210">
    <property type="component" value="Unassembled WGS sequence"/>
</dbReference>
<keyword evidence="1" id="KW-0812">Transmembrane</keyword>
<dbReference type="GO" id="GO:0005737">
    <property type="term" value="C:cytoplasm"/>
    <property type="evidence" value="ECO:0007669"/>
    <property type="project" value="TreeGrafter"/>
</dbReference>
<feature type="transmembrane region" description="Helical" evidence="1">
    <location>
        <begin position="12"/>
        <end position="34"/>
    </location>
</feature>
<organism evidence="3 4">
    <name type="scientific">Acidipila rosea</name>
    <dbReference type="NCBI Taxonomy" id="768535"/>
    <lineage>
        <taxon>Bacteria</taxon>
        <taxon>Pseudomonadati</taxon>
        <taxon>Acidobacteriota</taxon>
        <taxon>Terriglobia</taxon>
        <taxon>Terriglobales</taxon>
        <taxon>Acidobacteriaceae</taxon>
        <taxon>Acidipila</taxon>
    </lineage>
</organism>
<feature type="domain" description="CobW/HypB/UreG nucleotide-binding" evidence="2">
    <location>
        <begin position="16"/>
        <end position="175"/>
    </location>
</feature>
<dbReference type="PANTHER" id="PTHR13748:SF62">
    <property type="entry name" value="COBW DOMAIN-CONTAINING PROTEIN"/>
    <property type="match status" value="1"/>
</dbReference>
<dbReference type="OrthoDB" id="9808822at2"/>
<dbReference type="InterPro" id="IPR051316">
    <property type="entry name" value="Zinc-reg_GTPase_activator"/>
</dbReference>
<evidence type="ECO:0000313" key="3">
    <source>
        <dbReference type="EMBL" id="TCK72491.1"/>
    </source>
</evidence>
<accession>A0A4V6NES7</accession>
<protein>
    <submittedName>
        <fullName evidence="3">CobW/HypB/UreG family nucleotide-binding protein</fullName>
    </submittedName>
</protein>
<dbReference type="EMBL" id="SMGK01000003">
    <property type="protein sequence ID" value="TCK72491.1"/>
    <property type="molecule type" value="Genomic_DNA"/>
</dbReference>
<comment type="caution">
    <text evidence="3">The sequence shown here is derived from an EMBL/GenBank/DDBJ whole genome shotgun (WGS) entry which is preliminary data.</text>
</comment>
<name>A0A4V6NES7_9BACT</name>
<dbReference type="RefSeq" id="WP_131995869.1">
    <property type="nucleotide sequence ID" value="NZ_SMGK01000003.1"/>
</dbReference>
<keyword evidence="4" id="KW-1185">Reference proteome</keyword>
<dbReference type="PANTHER" id="PTHR13748">
    <property type="entry name" value="COBW-RELATED"/>
    <property type="match status" value="1"/>
</dbReference>
<evidence type="ECO:0000256" key="1">
    <source>
        <dbReference type="SAM" id="Phobius"/>
    </source>
</evidence>
<sequence>MSDDASAVKPSVRPWIVLVGGFLGAGKTTLILAAARELERLGQRCAVIMNDQGTALVDTRFAGLHGRQSGEVTGGCFCCRLSDLIEVADKLRVYSPHVIFAEPVGSCADIVATVLRPFQEYQHDYRIAPFTVLVDPARAEALLRDDAEPNLGYLFRKQIEEADLVCYTKTDVHPAFPAISSQLPGRPVRQICATTGQGVLAWLDEVLSGSLAVASETLEIDYAQYAQAESSLAWLNLKASFEPTVPVSPAMVLGPFLDSLDQKLTAAGIAIVHLKTVVTSPTAFVKAAICENGQDPWIEGALDASPSAKHDVLLNLRALGQPDQVQNIVEQELSSLDGNIGAVEFTCFSPAAPKPERRIAKLIKC</sequence>
<reference evidence="3 4" key="1">
    <citation type="submission" date="2019-03" db="EMBL/GenBank/DDBJ databases">
        <title>Genomic Encyclopedia of Type Strains, Phase IV (KMG-IV): sequencing the most valuable type-strain genomes for metagenomic binning, comparative biology and taxonomic classification.</title>
        <authorList>
            <person name="Goeker M."/>
        </authorList>
    </citation>
    <scope>NUCLEOTIDE SEQUENCE [LARGE SCALE GENOMIC DNA]</scope>
    <source>
        <strain evidence="3 4">DSM 103428</strain>
    </source>
</reference>
<dbReference type="InterPro" id="IPR027417">
    <property type="entry name" value="P-loop_NTPase"/>
</dbReference>